<evidence type="ECO:0000256" key="2">
    <source>
        <dbReference type="ARBA" id="ARBA00022448"/>
    </source>
</evidence>
<comment type="caution">
    <text evidence="13">The sequence shown here is derived from an EMBL/GenBank/DDBJ whole genome shotgun (WGS) entry which is preliminary data.</text>
</comment>
<keyword evidence="4" id="KW-0812">Transmembrane</keyword>
<keyword evidence="3" id="KW-1134">Transmembrane beta strand</keyword>
<evidence type="ECO:0000256" key="4">
    <source>
        <dbReference type="ARBA" id="ARBA00022692"/>
    </source>
</evidence>
<dbReference type="RefSeq" id="WP_192540659.1">
    <property type="nucleotide sequence ID" value="NZ_JBQELX010000029.1"/>
</dbReference>
<evidence type="ECO:0000256" key="10">
    <source>
        <dbReference type="PROSITE-ProRule" id="PRU00473"/>
    </source>
</evidence>
<feature type="signal peptide" evidence="11">
    <location>
        <begin position="1"/>
        <end position="21"/>
    </location>
</feature>
<dbReference type="Pfam" id="PF00691">
    <property type="entry name" value="OmpA"/>
    <property type="match status" value="1"/>
</dbReference>
<name>A0ABR9FHY5_9GAMM</name>
<keyword evidence="14" id="KW-1185">Reference proteome</keyword>
<dbReference type="SUPFAM" id="SSF103088">
    <property type="entry name" value="OmpA-like"/>
    <property type="match status" value="1"/>
</dbReference>
<dbReference type="PANTHER" id="PTHR30329">
    <property type="entry name" value="STATOR ELEMENT OF FLAGELLAR MOTOR COMPLEX"/>
    <property type="match status" value="1"/>
</dbReference>
<gene>
    <name evidence="13" type="ORF">EI167_03010</name>
</gene>
<evidence type="ECO:0000313" key="14">
    <source>
        <dbReference type="Proteomes" id="UP000707245"/>
    </source>
</evidence>
<evidence type="ECO:0000256" key="1">
    <source>
        <dbReference type="ARBA" id="ARBA00004571"/>
    </source>
</evidence>
<organism evidence="13 14">
    <name type="scientific">Pseudoalteromonas prydzensis</name>
    <dbReference type="NCBI Taxonomy" id="182141"/>
    <lineage>
        <taxon>Bacteria</taxon>
        <taxon>Pseudomonadati</taxon>
        <taxon>Pseudomonadota</taxon>
        <taxon>Gammaproteobacteria</taxon>
        <taxon>Alteromonadales</taxon>
        <taxon>Pseudoalteromonadaceae</taxon>
        <taxon>Pseudoalteromonas</taxon>
    </lineage>
</organism>
<keyword evidence="6" id="KW-0406">Ion transport</keyword>
<comment type="subcellular location">
    <subcellularLocation>
        <location evidence="1">Cell outer membrane</location>
        <topology evidence="1">Multi-pass membrane protein</topology>
    </subcellularLocation>
</comment>
<dbReference type="InterPro" id="IPR006664">
    <property type="entry name" value="OMP_bac"/>
</dbReference>
<dbReference type="Gene3D" id="2.40.160.20">
    <property type="match status" value="1"/>
</dbReference>
<evidence type="ECO:0000256" key="8">
    <source>
        <dbReference type="ARBA" id="ARBA00023136"/>
    </source>
</evidence>
<proteinExistence type="predicted"/>
<evidence type="ECO:0000256" key="3">
    <source>
        <dbReference type="ARBA" id="ARBA00022452"/>
    </source>
</evidence>
<dbReference type="Gene3D" id="3.30.1330.60">
    <property type="entry name" value="OmpA-like domain"/>
    <property type="match status" value="1"/>
</dbReference>
<keyword evidence="7" id="KW-0626">Porin</keyword>
<dbReference type="CDD" id="cd07185">
    <property type="entry name" value="OmpA_C-like"/>
    <property type="match status" value="1"/>
</dbReference>
<feature type="chain" id="PRO_5045678044" evidence="11">
    <location>
        <begin position="22"/>
        <end position="357"/>
    </location>
</feature>
<dbReference type="InterPro" id="IPR036737">
    <property type="entry name" value="OmpA-like_sf"/>
</dbReference>
<dbReference type="EMBL" id="RRZA01000005">
    <property type="protein sequence ID" value="MBE0456432.1"/>
    <property type="molecule type" value="Genomic_DNA"/>
</dbReference>
<dbReference type="Proteomes" id="UP000707245">
    <property type="component" value="Unassembled WGS sequence"/>
</dbReference>
<dbReference type="InterPro" id="IPR011250">
    <property type="entry name" value="OMP/PagP_B-barrel"/>
</dbReference>
<dbReference type="PANTHER" id="PTHR30329:SF21">
    <property type="entry name" value="LIPOPROTEIN YIAD-RELATED"/>
    <property type="match status" value="1"/>
</dbReference>
<dbReference type="PRINTS" id="PR01021">
    <property type="entry name" value="OMPADOMAIN"/>
</dbReference>
<keyword evidence="8 10" id="KW-0472">Membrane</keyword>
<dbReference type="PROSITE" id="PS51123">
    <property type="entry name" value="OMPA_2"/>
    <property type="match status" value="1"/>
</dbReference>
<keyword evidence="5 11" id="KW-0732">Signal</keyword>
<protein>
    <submittedName>
        <fullName evidence="13">OmpA family protein</fullName>
    </submittedName>
</protein>
<evidence type="ECO:0000259" key="12">
    <source>
        <dbReference type="PROSITE" id="PS51123"/>
    </source>
</evidence>
<evidence type="ECO:0000256" key="11">
    <source>
        <dbReference type="SAM" id="SignalP"/>
    </source>
</evidence>
<dbReference type="SUPFAM" id="SSF56925">
    <property type="entry name" value="OMPA-like"/>
    <property type="match status" value="1"/>
</dbReference>
<feature type="domain" description="OmpA-like" evidence="12">
    <location>
        <begin position="234"/>
        <end position="351"/>
    </location>
</feature>
<keyword evidence="2" id="KW-0813">Transport</keyword>
<evidence type="ECO:0000256" key="7">
    <source>
        <dbReference type="ARBA" id="ARBA00023114"/>
    </source>
</evidence>
<accession>A0ABR9FHY5</accession>
<evidence type="ECO:0000313" key="13">
    <source>
        <dbReference type="EMBL" id="MBE0456432.1"/>
    </source>
</evidence>
<evidence type="ECO:0000256" key="6">
    <source>
        <dbReference type="ARBA" id="ARBA00023065"/>
    </source>
</evidence>
<reference evidence="13 14" key="1">
    <citation type="submission" date="2020-07" db="EMBL/GenBank/DDBJ databases">
        <title>Halophilic bacteria isolated from french cheeses.</title>
        <authorList>
            <person name="Kothe C.I."/>
            <person name="Farah-Kraiem B."/>
            <person name="Renault P."/>
            <person name="Dridi B."/>
        </authorList>
    </citation>
    <scope>NUCLEOTIDE SEQUENCE [LARGE SCALE GENOMIC DNA]</scope>
    <source>
        <strain evidence="13 14">FME14</strain>
    </source>
</reference>
<evidence type="ECO:0000256" key="9">
    <source>
        <dbReference type="ARBA" id="ARBA00023237"/>
    </source>
</evidence>
<dbReference type="InterPro" id="IPR050330">
    <property type="entry name" value="Bact_OuterMem_StrucFunc"/>
</dbReference>
<dbReference type="InterPro" id="IPR006665">
    <property type="entry name" value="OmpA-like"/>
</dbReference>
<keyword evidence="9" id="KW-0998">Cell outer membrane</keyword>
<sequence length="357" mass="38463">MKLKSLTIALALAATSASSFAAEKEGFYIGAFGDYYDASWENVRGYEQGGLDVDDSTGWGLELGYRFNDYWSARLEYADMDFDWTARATDGTSVSGSEDGKRYGIDGLYHINGGPFYGIFGLKNLDAVDEDLMFANVGAGYQHYFTDNFAFNAETSLYQGLDRGYTDVGAKLGLSYIFGAQSSAEPVEAAPVAAVVPVAVAPVDSDGDNIPDADDQCANTPMTDAVDGTGCTLYEDREVTTSLLVTFPNNTSKVAGKYDSGIDKVAAFLKEHPETTVLLEGHSSAVGKADYNKRLSKKRADAVADKLIADGIAADRITTVGLGEERLKNTANTAEAHAENRRVEAQLKSIERVKVER</sequence>
<dbReference type="InterPro" id="IPR027385">
    <property type="entry name" value="Beta-barrel_OMP"/>
</dbReference>
<dbReference type="Pfam" id="PF13505">
    <property type="entry name" value="OMP_b-brl"/>
    <property type="match status" value="1"/>
</dbReference>
<evidence type="ECO:0000256" key="5">
    <source>
        <dbReference type="ARBA" id="ARBA00022729"/>
    </source>
</evidence>